<reference evidence="2 3" key="1">
    <citation type="submission" date="2020-11" db="EMBL/GenBank/DDBJ databases">
        <title>Algicoccus daihaiensis sp.nov., isolated from Daihai Lake in Inner Mongolia.</title>
        <authorList>
            <person name="Kai J."/>
        </authorList>
    </citation>
    <scope>NUCLEOTIDE SEQUENCE [LARGE SCALE GENOMIC DNA]</scope>
    <source>
        <strain evidence="3">f23</strain>
    </source>
</reference>
<gene>
    <name evidence="2" type="ORF">DHf2319_01025</name>
</gene>
<dbReference type="PANTHER" id="PTHR42714:SF7">
    <property type="entry name" value="G DOMAIN-CONTAINING PROTEIN"/>
    <property type="match status" value="1"/>
</dbReference>
<dbReference type="CDD" id="cd00882">
    <property type="entry name" value="Ras_like_GTPase"/>
    <property type="match status" value="1"/>
</dbReference>
<name>A0ABY4AMC2_9BURK</name>
<protein>
    <submittedName>
        <fullName evidence="2">GTPase/DUF3482 domain-containing protein</fullName>
    </submittedName>
</protein>
<sequence>MHLSNPLHIAVVGHTNTGKTSLLRTLSRDRAFGVVDNAPGTTRQVCSLPVLLEQQTVLVWYDTPGLEDSVSLRDWIDGLTSGQGRLDGLDRVNQFLQDQQSKLEFEQEWRVLEQVVHSDAMLYVVDARDQVLAKHRDELYLLQCCARPVLPVLNFVASPHANPQPWIQVFARHGMHIHLAFDSISPPINGEQMMYETLGQLLGEHKPLLQALAEQSVLKRRARVKAAIDLLSALCLDVAAVHSSVKNEATQIDEAVDRQQQHVRDLEQTFVEQLLSLYQFSQEDYLPPTQGWAKGQWQADLFSQRTLKELGLDIGKGAAVGAVAGAAVDVLSAGLSLGTGTLIGAAAGSAWQGIDRWGKSIKASVMGERDLVVARAVLLALATRNIRLVAALEQRGHASQRPVVIADAQTSPEFDHAALLACCDRVREQTFTHQVKQFFGATVSRAEIQTDIAQILSRARTLEPLTSDGLH</sequence>
<dbReference type="EMBL" id="CP063982">
    <property type="protein sequence ID" value="UOD50555.1"/>
    <property type="molecule type" value="Genomic_DNA"/>
</dbReference>
<dbReference type="Pfam" id="PF01926">
    <property type="entry name" value="MMR_HSR1"/>
    <property type="match status" value="1"/>
</dbReference>
<dbReference type="PANTHER" id="PTHR42714">
    <property type="entry name" value="TRNA MODIFICATION GTPASE GTPBP3"/>
    <property type="match status" value="1"/>
</dbReference>
<evidence type="ECO:0000313" key="2">
    <source>
        <dbReference type="EMBL" id="UOD50555.1"/>
    </source>
</evidence>
<feature type="domain" description="G" evidence="1">
    <location>
        <begin position="8"/>
        <end position="154"/>
    </location>
</feature>
<dbReference type="Pfam" id="PF11981">
    <property type="entry name" value="DUF3482"/>
    <property type="match status" value="1"/>
</dbReference>
<dbReference type="InterPro" id="IPR027417">
    <property type="entry name" value="P-loop_NTPase"/>
</dbReference>
<proteinExistence type="predicted"/>
<organism evidence="2 3">
    <name type="scientific">Orrella daihaiensis</name>
    <dbReference type="NCBI Taxonomy" id="2782176"/>
    <lineage>
        <taxon>Bacteria</taxon>
        <taxon>Pseudomonadati</taxon>
        <taxon>Pseudomonadota</taxon>
        <taxon>Betaproteobacteria</taxon>
        <taxon>Burkholderiales</taxon>
        <taxon>Alcaligenaceae</taxon>
        <taxon>Orrella</taxon>
    </lineage>
</organism>
<accession>A0ABY4AMC2</accession>
<keyword evidence="3" id="KW-1185">Reference proteome</keyword>
<dbReference type="Proteomes" id="UP000831607">
    <property type="component" value="Chromosome"/>
</dbReference>
<dbReference type="InterPro" id="IPR021871">
    <property type="entry name" value="DUF3482"/>
</dbReference>
<dbReference type="Gene3D" id="3.40.50.300">
    <property type="entry name" value="P-loop containing nucleotide triphosphate hydrolases"/>
    <property type="match status" value="1"/>
</dbReference>
<evidence type="ECO:0000313" key="3">
    <source>
        <dbReference type="Proteomes" id="UP000831607"/>
    </source>
</evidence>
<evidence type="ECO:0000259" key="1">
    <source>
        <dbReference type="Pfam" id="PF01926"/>
    </source>
</evidence>
<dbReference type="InterPro" id="IPR006073">
    <property type="entry name" value="GTP-bd"/>
</dbReference>
<dbReference type="SUPFAM" id="SSF52540">
    <property type="entry name" value="P-loop containing nucleoside triphosphate hydrolases"/>
    <property type="match status" value="1"/>
</dbReference>
<dbReference type="RefSeq" id="WP_243478957.1">
    <property type="nucleotide sequence ID" value="NZ_CP063982.1"/>
</dbReference>